<dbReference type="Proteomes" id="UP001374579">
    <property type="component" value="Unassembled WGS sequence"/>
</dbReference>
<organism evidence="9 10">
    <name type="scientific">Littorina saxatilis</name>
    <dbReference type="NCBI Taxonomy" id="31220"/>
    <lineage>
        <taxon>Eukaryota</taxon>
        <taxon>Metazoa</taxon>
        <taxon>Spiralia</taxon>
        <taxon>Lophotrochozoa</taxon>
        <taxon>Mollusca</taxon>
        <taxon>Gastropoda</taxon>
        <taxon>Caenogastropoda</taxon>
        <taxon>Littorinimorpha</taxon>
        <taxon>Littorinoidea</taxon>
        <taxon>Littorinidae</taxon>
        <taxon>Littorina</taxon>
    </lineage>
</organism>
<gene>
    <name evidence="9" type="ORF">V1264_007548</name>
</gene>
<comment type="caution">
    <text evidence="9">The sequence shown here is derived from an EMBL/GenBank/DDBJ whole genome shotgun (WGS) entry which is preliminary data.</text>
</comment>
<dbReference type="AlphaFoldDB" id="A0AAN9AV61"/>
<dbReference type="EMBL" id="JBAMIC010000019">
    <property type="protein sequence ID" value="KAK7093863.1"/>
    <property type="molecule type" value="Genomic_DNA"/>
</dbReference>
<dbReference type="PANTHER" id="PTHR21461">
    <property type="entry name" value="GLYCOSYLTRANSFERASE FAMILY 92 PROTEIN"/>
    <property type="match status" value="1"/>
</dbReference>
<sequence>MYLLQQTGSFEREKPPLHIVGRGENIRVGGTTEVHVMSAIARGDYPVPNAFNVVLITWADNNEDQHSFFCCFASSPEFRDVLQIPARKLFFDQRYTVYLRYALFACSAETQHRYSNTTSANSALPQLRYVAFAEKSCLLNITSFAHEIAETEKTRGGNFAVCLKTAYGELDERKLVEWFEFAKIVGVSVVQVFYHIVNEKAMTVFRYYEKTGFVVLLPVTPAILKGSPPRGFMRPRWDEQAWMDGTVICNDCLHRLSQYEFVAIMDFDELLLPSPPFNSLSEVMQDAAKKLPLAGSFFIDTYIVLLDWPEADRKSPIFFLRYLDRSVSRKLDNFGLGKSSPKVIVRPLRMAFVTTHDTIVNKSFTKARLPKRSYTFLHYRQCKKKLWGVCPDMEKVRDRAVVKFQSQWVQAINRLPLLELGCGKKYTASIAQESKEYSIET</sequence>
<dbReference type="GO" id="GO:0016020">
    <property type="term" value="C:membrane"/>
    <property type="evidence" value="ECO:0007669"/>
    <property type="project" value="UniProtKB-SubCell"/>
</dbReference>
<reference evidence="9 10" key="1">
    <citation type="submission" date="2024-02" db="EMBL/GenBank/DDBJ databases">
        <title>Chromosome-scale genome assembly of the rough periwinkle Littorina saxatilis.</title>
        <authorList>
            <person name="De Jode A."/>
            <person name="Faria R."/>
            <person name="Formenti G."/>
            <person name="Sims Y."/>
            <person name="Smith T.P."/>
            <person name="Tracey A."/>
            <person name="Wood J.M.D."/>
            <person name="Zagrodzka Z.B."/>
            <person name="Johannesson K."/>
            <person name="Butlin R.K."/>
            <person name="Leder E.H."/>
        </authorList>
    </citation>
    <scope>NUCLEOTIDE SEQUENCE [LARGE SCALE GENOMIC DNA]</scope>
    <source>
        <strain evidence="9">Snail1</strain>
        <tissue evidence="9">Muscle</tissue>
    </source>
</reference>
<keyword evidence="5" id="KW-0812">Transmembrane</keyword>
<name>A0AAN9AV61_9CAEN</name>
<dbReference type="GO" id="GO:0016757">
    <property type="term" value="F:glycosyltransferase activity"/>
    <property type="evidence" value="ECO:0007669"/>
    <property type="project" value="UniProtKB-UniRule"/>
</dbReference>
<comment type="subcellular location">
    <subcellularLocation>
        <location evidence="1">Membrane</location>
        <topology evidence="1">Single-pass membrane protein</topology>
    </subcellularLocation>
</comment>
<dbReference type="Pfam" id="PF01697">
    <property type="entry name" value="Glyco_transf_92"/>
    <property type="match status" value="1"/>
</dbReference>
<comment type="similarity">
    <text evidence="2 8">Belongs to the glycosyltransferase 92 family.</text>
</comment>
<dbReference type="PANTHER" id="PTHR21461:SF69">
    <property type="entry name" value="GLYCOSYLTRANSFERASE FAMILY 92 PROTEIN"/>
    <property type="match status" value="1"/>
</dbReference>
<accession>A0AAN9AV61</accession>
<evidence type="ECO:0000313" key="9">
    <source>
        <dbReference type="EMBL" id="KAK7093863.1"/>
    </source>
</evidence>
<dbReference type="InterPro" id="IPR008166">
    <property type="entry name" value="Glyco_transf_92"/>
</dbReference>
<evidence type="ECO:0000256" key="2">
    <source>
        <dbReference type="ARBA" id="ARBA00007647"/>
    </source>
</evidence>
<evidence type="ECO:0000313" key="10">
    <source>
        <dbReference type="Proteomes" id="UP001374579"/>
    </source>
</evidence>
<dbReference type="EC" id="2.4.1.-" evidence="8"/>
<proteinExistence type="inferred from homology"/>
<dbReference type="GO" id="GO:0005737">
    <property type="term" value="C:cytoplasm"/>
    <property type="evidence" value="ECO:0007669"/>
    <property type="project" value="TreeGrafter"/>
</dbReference>
<evidence type="ECO:0000256" key="1">
    <source>
        <dbReference type="ARBA" id="ARBA00004167"/>
    </source>
</evidence>
<evidence type="ECO:0000256" key="4">
    <source>
        <dbReference type="ARBA" id="ARBA00022679"/>
    </source>
</evidence>
<evidence type="ECO:0000256" key="6">
    <source>
        <dbReference type="ARBA" id="ARBA00022989"/>
    </source>
</evidence>
<keyword evidence="6" id="KW-1133">Transmembrane helix</keyword>
<evidence type="ECO:0000256" key="7">
    <source>
        <dbReference type="ARBA" id="ARBA00023136"/>
    </source>
</evidence>
<evidence type="ECO:0000256" key="8">
    <source>
        <dbReference type="RuleBase" id="RU366017"/>
    </source>
</evidence>
<evidence type="ECO:0000256" key="5">
    <source>
        <dbReference type="ARBA" id="ARBA00022692"/>
    </source>
</evidence>
<keyword evidence="10" id="KW-1185">Reference proteome</keyword>
<keyword evidence="4 8" id="KW-0808">Transferase</keyword>
<evidence type="ECO:0000256" key="3">
    <source>
        <dbReference type="ARBA" id="ARBA00022676"/>
    </source>
</evidence>
<protein>
    <recommendedName>
        <fullName evidence="8">Glycosyltransferase family 92 protein</fullName>
        <ecNumber evidence="8">2.4.1.-</ecNumber>
    </recommendedName>
</protein>
<keyword evidence="7" id="KW-0472">Membrane</keyword>
<keyword evidence="3 8" id="KW-0328">Glycosyltransferase</keyword>